<comment type="cofactor">
    <cofactor evidence="1">
        <name>Mg(2+)</name>
        <dbReference type="ChEBI" id="CHEBI:18420"/>
    </cofactor>
</comment>
<dbReference type="AlphaFoldDB" id="A0A174EG48"/>
<protein>
    <submittedName>
        <fullName evidence="5">VRR-NUC domain</fullName>
    </submittedName>
</protein>
<feature type="domain" description="VRR-NUC" evidence="4">
    <location>
        <begin position="16"/>
        <end position="96"/>
    </location>
</feature>
<name>A0A174EG48_9FIRM</name>
<reference evidence="5 6" key="1">
    <citation type="submission" date="2015-09" db="EMBL/GenBank/DDBJ databases">
        <authorList>
            <consortium name="Pathogen Informatics"/>
        </authorList>
    </citation>
    <scope>NUCLEOTIDE SEQUENCE [LARGE SCALE GENOMIC DNA]</scope>
    <source>
        <strain evidence="5 6">2789STDY5834841</strain>
    </source>
</reference>
<accession>A0A174EG48</accession>
<dbReference type="GO" id="GO:0003676">
    <property type="term" value="F:nucleic acid binding"/>
    <property type="evidence" value="ECO:0007669"/>
    <property type="project" value="InterPro"/>
</dbReference>
<dbReference type="InterPro" id="IPR014883">
    <property type="entry name" value="VRR_NUC"/>
</dbReference>
<dbReference type="SMART" id="SM00990">
    <property type="entry name" value="VRR_NUC"/>
    <property type="match status" value="1"/>
</dbReference>
<evidence type="ECO:0000256" key="3">
    <source>
        <dbReference type="ARBA" id="ARBA00022801"/>
    </source>
</evidence>
<evidence type="ECO:0000313" key="6">
    <source>
        <dbReference type="Proteomes" id="UP000095787"/>
    </source>
</evidence>
<evidence type="ECO:0000256" key="1">
    <source>
        <dbReference type="ARBA" id="ARBA00001946"/>
    </source>
</evidence>
<keyword evidence="3" id="KW-0378">Hydrolase</keyword>
<dbReference type="EMBL" id="CYZO01000037">
    <property type="protein sequence ID" value="CUO36711.1"/>
    <property type="molecule type" value="Genomic_DNA"/>
</dbReference>
<sequence length="108" mass="11673">MFLKVETAEGNGDEVLRESVIEKALVKEAKSRGGMAVKFVSPGFDGVPDRLVLLPGGKCAFVELKAPGKKLRPLKEKRKHQLEALGFSVYVIDGLEQIGGVLHGIQTT</sequence>
<gene>
    <name evidence="5" type="ORF">ERS852456_02365</name>
</gene>
<dbReference type="GO" id="GO:0004518">
    <property type="term" value="F:nuclease activity"/>
    <property type="evidence" value="ECO:0007669"/>
    <property type="project" value="UniProtKB-KW"/>
</dbReference>
<dbReference type="GO" id="GO:0016788">
    <property type="term" value="F:hydrolase activity, acting on ester bonds"/>
    <property type="evidence" value="ECO:0007669"/>
    <property type="project" value="InterPro"/>
</dbReference>
<keyword evidence="2" id="KW-0540">Nuclease</keyword>
<dbReference type="Gene3D" id="3.40.1350.10">
    <property type="match status" value="1"/>
</dbReference>
<evidence type="ECO:0000259" key="4">
    <source>
        <dbReference type="SMART" id="SM00990"/>
    </source>
</evidence>
<dbReference type="Proteomes" id="UP000095787">
    <property type="component" value="Unassembled WGS sequence"/>
</dbReference>
<dbReference type="InterPro" id="IPR011856">
    <property type="entry name" value="tRNA_endonuc-like_dom_sf"/>
</dbReference>
<evidence type="ECO:0000313" key="5">
    <source>
        <dbReference type="EMBL" id="CUO36711.1"/>
    </source>
</evidence>
<organism evidence="5 6">
    <name type="scientific">[Ruminococcus] torques</name>
    <dbReference type="NCBI Taxonomy" id="33039"/>
    <lineage>
        <taxon>Bacteria</taxon>
        <taxon>Bacillati</taxon>
        <taxon>Bacillota</taxon>
        <taxon>Clostridia</taxon>
        <taxon>Lachnospirales</taxon>
        <taxon>Lachnospiraceae</taxon>
        <taxon>Mediterraneibacter</taxon>
    </lineage>
</organism>
<dbReference type="RefSeq" id="WP_009320892.1">
    <property type="nucleotide sequence ID" value="NZ_CYZO01000037.1"/>
</dbReference>
<proteinExistence type="predicted"/>
<evidence type="ECO:0000256" key="2">
    <source>
        <dbReference type="ARBA" id="ARBA00022722"/>
    </source>
</evidence>